<evidence type="ECO:0000313" key="3">
    <source>
        <dbReference type="Proteomes" id="UP000219167"/>
    </source>
</evidence>
<dbReference type="GO" id="GO:0016853">
    <property type="term" value="F:isomerase activity"/>
    <property type="evidence" value="ECO:0007669"/>
    <property type="project" value="UniProtKB-KW"/>
</dbReference>
<keyword evidence="2" id="KW-0413">Isomerase</keyword>
<dbReference type="InterPro" id="IPR050312">
    <property type="entry name" value="IolE/XylAMocC-like"/>
</dbReference>
<protein>
    <submittedName>
        <fullName evidence="2">Sugar phosphate isomerase/epimerase</fullName>
    </submittedName>
</protein>
<feature type="domain" description="Xylose isomerase-like TIM barrel" evidence="1">
    <location>
        <begin position="21"/>
        <end position="258"/>
    </location>
</feature>
<dbReference type="SUPFAM" id="SSF51658">
    <property type="entry name" value="Xylose isomerase-like"/>
    <property type="match status" value="1"/>
</dbReference>
<evidence type="ECO:0000313" key="2">
    <source>
        <dbReference type="EMBL" id="SOC35753.1"/>
    </source>
</evidence>
<organism evidence="2 3">
    <name type="scientific">Rhizobium subbaraonis</name>
    <dbReference type="NCBI Taxonomy" id="908946"/>
    <lineage>
        <taxon>Bacteria</taxon>
        <taxon>Pseudomonadati</taxon>
        <taxon>Pseudomonadota</taxon>
        <taxon>Alphaproteobacteria</taxon>
        <taxon>Hyphomicrobiales</taxon>
        <taxon>Rhizobiaceae</taxon>
        <taxon>Rhizobium/Agrobacterium group</taxon>
        <taxon>Rhizobium</taxon>
    </lineage>
</organism>
<evidence type="ECO:0000259" key="1">
    <source>
        <dbReference type="Pfam" id="PF01261"/>
    </source>
</evidence>
<dbReference type="AlphaFoldDB" id="A0A285U218"/>
<dbReference type="RefSeq" id="WP_097136217.1">
    <property type="nucleotide sequence ID" value="NZ_OBQD01000002.1"/>
</dbReference>
<reference evidence="2 3" key="1">
    <citation type="submission" date="2017-08" db="EMBL/GenBank/DDBJ databases">
        <authorList>
            <person name="de Groot N.N."/>
        </authorList>
    </citation>
    <scope>NUCLEOTIDE SEQUENCE [LARGE SCALE GENOMIC DNA]</scope>
    <source>
        <strain evidence="2 3">JC85</strain>
    </source>
</reference>
<dbReference type="Gene3D" id="3.20.20.150">
    <property type="entry name" value="Divalent-metal-dependent TIM barrel enzymes"/>
    <property type="match status" value="1"/>
</dbReference>
<dbReference type="Proteomes" id="UP000219167">
    <property type="component" value="Unassembled WGS sequence"/>
</dbReference>
<gene>
    <name evidence="2" type="ORF">SAMN05892877_10289</name>
</gene>
<dbReference type="PANTHER" id="PTHR12110">
    <property type="entry name" value="HYDROXYPYRUVATE ISOMERASE"/>
    <property type="match status" value="1"/>
</dbReference>
<dbReference type="InterPro" id="IPR036237">
    <property type="entry name" value="Xyl_isomerase-like_sf"/>
</dbReference>
<keyword evidence="3" id="KW-1185">Reference proteome</keyword>
<sequence>MTRELSLSFLTCLGIGPEEAVRVAAEAGYDHVGLRMLPAAPGGIAFPLMDDPARVRDLRTLMTDLGMSVFDVEMIRIAPDFRATDYLSFLDCAGRLGARAILVAGDDPDEGRLTASFAALCEAASPFGLAMDLEFMPQSELHDLAAALRVLKAAGQPNQGVIVDALHVSRSRTPAALIAEIPEKWMHYAQICDGPAEIPDTREALNFAARHERFLPGDGAIDLAAIFGALPGGLPVAVEVPNDRQTAGLSPAEWARRARQASLALLGTVHGRSQR</sequence>
<dbReference type="Pfam" id="PF01261">
    <property type="entry name" value="AP_endonuc_2"/>
    <property type="match status" value="1"/>
</dbReference>
<dbReference type="OrthoDB" id="9072761at2"/>
<proteinExistence type="predicted"/>
<accession>A0A285U218</accession>
<dbReference type="InterPro" id="IPR013022">
    <property type="entry name" value="Xyl_isomerase-like_TIM-brl"/>
</dbReference>
<dbReference type="EMBL" id="OBQD01000002">
    <property type="protein sequence ID" value="SOC35753.1"/>
    <property type="molecule type" value="Genomic_DNA"/>
</dbReference>
<name>A0A285U218_9HYPH</name>
<dbReference type="PANTHER" id="PTHR12110:SF48">
    <property type="entry name" value="BLL3656 PROTEIN"/>
    <property type="match status" value="1"/>
</dbReference>